<dbReference type="STRING" id="592026.GCWU0000282_002629"/>
<gene>
    <name evidence="1" type="ORF">GCWU0000282_002629</name>
</gene>
<evidence type="ECO:0000313" key="2">
    <source>
        <dbReference type="Proteomes" id="UP000018227"/>
    </source>
</evidence>
<organism evidence="1 2">
    <name type="scientific">Catonella morbi ATCC 51271</name>
    <dbReference type="NCBI Taxonomy" id="592026"/>
    <lineage>
        <taxon>Bacteria</taxon>
        <taxon>Bacillati</taxon>
        <taxon>Bacillota</taxon>
        <taxon>Clostridia</taxon>
        <taxon>Lachnospirales</taxon>
        <taxon>Lachnospiraceae</taxon>
        <taxon>Catonella</taxon>
    </lineage>
</organism>
<proteinExistence type="predicted"/>
<sequence length="41" mass="4635">MLKLYLAYEGGIAEDSYPDDINQGYRLALGTALVFKIREIN</sequence>
<dbReference type="Proteomes" id="UP000018227">
    <property type="component" value="Unassembled WGS sequence"/>
</dbReference>
<keyword evidence="2" id="KW-1185">Reference proteome</keyword>
<name>V2Y0I5_9FIRM</name>
<dbReference type="HOGENOM" id="CLU_3267505_0_0_9"/>
<dbReference type="AlphaFoldDB" id="V2Y0I5"/>
<accession>V2Y0I5</accession>
<reference evidence="1 2" key="1">
    <citation type="submission" date="2013-06" db="EMBL/GenBank/DDBJ databases">
        <authorList>
            <person name="Weinstock G."/>
            <person name="Sodergren E."/>
            <person name="Clifton S."/>
            <person name="Fulton L."/>
            <person name="Fulton B."/>
            <person name="Courtney L."/>
            <person name="Fronick C."/>
            <person name="Harrison M."/>
            <person name="Strong C."/>
            <person name="Farmer C."/>
            <person name="Delahaunty K."/>
            <person name="Markovic C."/>
            <person name="Hall O."/>
            <person name="Minx P."/>
            <person name="Tomlinson C."/>
            <person name="Mitreva M."/>
            <person name="Nelson J."/>
            <person name="Hou S."/>
            <person name="Wollam A."/>
            <person name="Pepin K.H."/>
            <person name="Johnson M."/>
            <person name="Bhonagiri V."/>
            <person name="Nash W.E."/>
            <person name="Warren W."/>
            <person name="Chinwalla A."/>
            <person name="Mardis E.R."/>
            <person name="Wilson R.K."/>
        </authorList>
    </citation>
    <scope>NUCLEOTIDE SEQUENCE [LARGE SCALE GENOMIC DNA]</scope>
    <source>
        <strain evidence="1 2">ATCC 51271</strain>
    </source>
</reference>
<dbReference type="EMBL" id="ACIL03000016">
    <property type="protein sequence ID" value="ESL02493.1"/>
    <property type="molecule type" value="Genomic_DNA"/>
</dbReference>
<protein>
    <submittedName>
        <fullName evidence="1">Uncharacterized protein</fullName>
    </submittedName>
</protein>
<evidence type="ECO:0000313" key="1">
    <source>
        <dbReference type="EMBL" id="ESL02493.1"/>
    </source>
</evidence>
<comment type="caution">
    <text evidence="1">The sequence shown here is derived from an EMBL/GenBank/DDBJ whole genome shotgun (WGS) entry which is preliminary data.</text>
</comment>